<dbReference type="GO" id="GO:0044820">
    <property type="term" value="P:mitotic telomere tethering at nuclear periphery"/>
    <property type="evidence" value="ECO:0007669"/>
    <property type="project" value="TreeGrafter"/>
</dbReference>
<dbReference type="GO" id="GO:0070197">
    <property type="term" value="P:meiotic attachment of telomere to nuclear envelope"/>
    <property type="evidence" value="ECO:0007669"/>
    <property type="project" value="InterPro"/>
</dbReference>
<dbReference type="SUPFAM" id="SSF54616">
    <property type="entry name" value="DNA-binding domain of Mlu1-box binding protein MBP1"/>
    <property type="match status" value="1"/>
</dbReference>
<dbReference type="OrthoDB" id="5346159at2759"/>
<name>A0A1M2VIP6_TRAPU</name>
<feature type="compositionally biased region" description="Pro residues" evidence="1">
    <location>
        <begin position="204"/>
        <end position="221"/>
    </location>
</feature>
<dbReference type="GO" id="GO:0003677">
    <property type="term" value="F:DNA binding"/>
    <property type="evidence" value="ECO:0007669"/>
    <property type="project" value="InterPro"/>
</dbReference>
<dbReference type="AlphaFoldDB" id="A0A1M2VIP6"/>
<reference evidence="3 4" key="1">
    <citation type="submission" date="2016-10" db="EMBL/GenBank/DDBJ databases">
        <title>Genome sequence of the basidiomycete white-rot fungus Trametes pubescens.</title>
        <authorList>
            <person name="Makela M.R."/>
            <person name="Granchi Z."/>
            <person name="Peng M."/>
            <person name="De Vries R.P."/>
            <person name="Grigoriev I."/>
            <person name="Riley R."/>
            <person name="Hilden K."/>
        </authorList>
    </citation>
    <scope>NUCLEOTIDE SEQUENCE [LARGE SCALE GENOMIC DNA]</scope>
    <source>
        <strain evidence="3 4">FBCC735</strain>
    </source>
</reference>
<keyword evidence="4" id="KW-1185">Reference proteome</keyword>
<dbReference type="OMA" id="FKAAFPW"/>
<evidence type="ECO:0000313" key="3">
    <source>
        <dbReference type="EMBL" id="OJT07457.1"/>
    </source>
</evidence>
<dbReference type="PANTHER" id="PTHR38044">
    <property type="entry name" value="BOUQUET FORMATION PROTEIN 4"/>
    <property type="match status" value="1"/>
</dbReference>
<feature type="compositionally biased region" description="Basic and acidic residues" evidence="1">
    <location>
        <begin position="296"/>
        <end position="307"/>
    </location>
</feature>
<feature type="region of interest" description="Disordered" evidence="1">
    <location>
        <begin position="296"/>
        <end position="341"/>
    </location>
</feature>
<feature type="compositionally biased region" description="Low complexity" evidence="1">
    <location>
        <begin position="188"/>
        <end position="198"/>
    </location>
</feature>
<organism evidence="3 4">
    <name type="scientific">Trametes pubescens</name>
    <name type="common">White-rot fungus</name>
    <dbReference type="NCBI Taxonomy" id="154538"/>
    <lineage>
        <taxon>Eukaryota</taxon>
        <taxon>Fungi</taxon>
        <taxon>Dikarya</taxon>
        <taxon>Basidiomycota</taxon>
        <taxon>Agaricomycotina</taxon>
        <taxon>Agaricomycetes</taxon>
        <taxon>Polyporales</taxon>
        <taxon>Polyporaceae</taxon>
        <taxon>Trametes</taxon>
    </lineage>
</organism>
<evidence type="ECO:0000313" key="4">
    <source>
        <dbReference type="Proteomes" id="UP000184267"/>
    </source>
</evidence>
<comment type="caution">
    <text evidence="3">The sequence shown here is derived from an EMBL/GenBank/DDBJ whole genome shotgun (WGS) entry which is preliminary data.</text>
</comment>
<dbReference type="PROSITE" id="PS51299">
    <property type="entry name" value="HTH_APSES"/>
    <property type="match status" value="1"/>
</dbReference>
<dbReference type="Proteomes" id="UP000184267">
    <property type="component" value="Unassembled WGS sequence"/>
</dbReference>
<evidence type="ECO:0000256" key="1">
    <source>
        <dbReference type="SAM" id="MobiDB-lite"/>
    </source>
</evidence>
<gene>
    <name evidence="3" type="ORF">TRAPUB_1700</name>
</gene>
<evidence type="ECO:0000259" key="2">
    <source>
        <dbReference type="PROSITE" id="PS51299"/>
    </source>
</evidence>
<sequence>MPPNGKHFATPKPGVPRPPLPYALANPHIKQVDASKPPAVKFQEIVRDGQSTIVGRLKIPTPSGHAFILRRLDTGAISLTTMFRAAYPNASEEAEKGETNWVKIAFDTAGANKSGKARFAGTWVTPDVALYLAENYGLSSIIPALAAAVPDPNTTFRRARNAQQPTPNASPAAEPGPAPAKRHRHESPTSPAPAAASTVKDTPGVPPSPPPSRSAASPPPRRSARLKSPAAPTSPAQPLVAPKTPRTRKAAREAMPTPAGSDETAVDEDVEAAKIAEPNVEEDIREQKELIAKLKADREAAKAQKQQEEEEEAPSPSQRETEKELMEDESAGVKRSREEETQELRFNFKQAGETEDVAERAVATNSRVRVLTQLPPERKSLAWGALAFAAGMGAMYVPDLIHYARDWLTDGIPSTFLPNLQGMFF</sequence>
<dbReference type="STRING" id="154538.A0A1M2VIP6"/>
<accession>A0A1M2VIP6</accession>
<dbReference type="EMBL" id="MNAD01001173">
    <property type="protein sequence ID" value="OJT07457.1"/>
    <property type="molecule type" value="Genomic_DNA"/>
</dbReference>
<feature type="compositionally biased region" description="Basic and acidic residues" evidence="1">
    <location>
        <begin position="331"/>
        <end position="341"/>
    </location>
</feature>
<dbReference type="InterPro" id="IPR036887">
    <property type="entry name" value="HTH_APSES_sf"/>
</dbReference>
<feature type="domain" description="HTH APSES-type" evidence="2">
    <location>
        <begin position="41"/>
        <end position="157"/>
    </location>
</feature>
<protein>
    <recommendedName>
        <fullName evidence="2">HTH APSES-type domain-containing protein</fullName>
    </recommendedName>
</protein>
<dbReference type="InterPro" id="IPR037548">
    <property type="entry name" value="Bqt4"/>
</dbReference>
<dbReference type="PANTHER" id="PTHR38044:SF1">
    <property type="entry name" value="BOUQUET FORMATION PROTEIN 4"/>
    <property type="match status" value="1"/>
</dbReference>
<dbReference type="GO" id="GO:1990862">
    <property type="term" value="C:nuclear membrane complex Bqt3-Bqt4"/>
    <property type="evidence" value="ECO:0007669"/>
    <property type="project" value="InterPro"/>
</dbReference>
<feature type="region of interest" description="Disordered" evidence="1">
    <location>
        <begin position="158"/>
        <end position="269"/>
    </location>
</feature>
<dbReference type="InterPro" id="IPR003163">
    <property type="entry name" value="Tscrpt_reg_HTH_APSES-type"/>
</dbReference>
<proteinExistence type="predicted"/>